<accession>K0TGA4</accession>
<reference evidence="2 3" key="1">
    <citation type="journal article" date="2012" name="Genome Biol.">
        <title>Genome and low-iron response of an oceanic diatom adapted to chronic iron limitation.</title>
        <authorList>
            <person name="Lommer M."/>
            <person name="Specht M."/>
            <person name="Roy A.S."/>
            <person name="Kraemer L."/>
            <person name="Andreson R."/>
            <person name="Gutowska M.A."/>
            <person name="Wolf J."/>
            <person name="Bergner S.V."/>
            <person name="Schilhabel M.B."/>
            <person name="Klostermeier U.C."/>
            <person name="Beiko R.G."/>
            <person name="Rosenstiel P."/>
            <person name="Hippler M."/>
            <person name="Laroche J."/>
        </authorList>
    </citation>
    <scope>NUCLEOTIDE SEQUENCE [LARGE SCALE GENOMIC DNA]</scope>
    <source>
        <strain evidence="2 3">CCMP1005</strain>
    </source>
</reference>
<evidence type="ECO:0000313" key="3">
    <source>
        <dbReference type="Proteomes" id="UP000266841"/>
    </source>
</evidence>
<protein>
    <submittedName>
        <fullName evidence="2">Uncharacterized protein</fullName>
    </submittedName>
</protein>
<evidence type="ECO:0000313" key="2">
    <source>
        <dbReference type="EMBL" id="EJK69547.1"/>
    </source>
</evidence>
<feature type="compositionally biased region" description="Low complexity" evidence="1">
    <location>
        <begin position="23"/>
        <end position="35"/>
    </location>
</feature>
<proteinExistence type="predicted"/>
<gene>
    <name evidence="2" type="ORF">THAOC_09183</name>
</gene>
<name>K0TGA4_THAOC</name>
<comment type="caution">
    <text evidence="2">The sequence shown here is derived from an EMBL/GenBank/DDBJ whole genome shotgun (WGS) entry which is preliminary data.</text>
</comment>
<feature type="region of interest" description="Disordered" evidence="1">
    <location>
        <begin position="23"/>
        <end position="59"/>
    </location>
</feature>
<feature type="non-terminal residue" evidence="2">
    <location>
        <position position="1"/>
    </location>
</feature>
<keyword evidence="3" id="KW-1185">Reference proteome</keyword>
<dbReference type="OrthoDB" id="1630758at2759"/>
<dbReference type="EMBL" id="AGNL01009907">
    <property type="protein sequence ID" value="EJK69547.1"/>
    <property type="molecule type" value="Genomic_DNA"/>
</dbReference>
<dbReference type="Proteomes" id="UP000266841">
    <property type="component" value="Unassembled WGS sequence"/>
</dbReference>
<evidence type="ECO:0000256" key="1">
    <source>
        <dbReference type="SAM" id="MobiDB-lite"/>
    </source>
</evidence>
<dbReference type="eggNOG" id="ENOG502SC5Q">
    <property type="taxonomic scope" value="Eukaryota"/>
</dbReference>
<dbReference type="AlphaFoldDB" id="K0TGA4"/>
<sequence>KSSDVNPDAEAKAEQAAADLLSELGLGDLEGPSSSALKMEKEPAASGKKKKRGGKKKRR</sequence>
<organism evidence="2 3">
    <name type="scientific">Thalassiosira oceanica</name>
    <name type="common">Marine diatom</name>
    <dbReference type="NCBI Taxonomy" id="159749"/>
    <lineage>
        <taxon>Eukaryota</taxon>
        <taxon>Sar</taxon>
        <taxon>Stramenopiles</taxon>
        <taxon>Ochrophyta</taxon>
        <taxon>Bacillariophyta</taxon>
        <taxon>Coscinodiscophyceae</taxon>
        <taxon>Thalassiosirophycidae</taxon>
        <taxon>Thalassiosirales</taxon>
        <taxon>Thalassiosiraceae</taxon>
        <taxon>Thalassiosira</taxon>
    </lineage>
</organism>
<feature type="compositionally biased region" description="Basic residues" evidence="1">
    <location>
        <begin position="47"/>
        <end position="59"/>
    </location>
</feature>